<dbReference type="InterPro" id="IPR034660">
    <property type="entry name" value="DinB/YfiT-like"/>
</dbReference>
<dbReference type="InterPro" id="IPR017517">
    <property type="entry name" value="Maleyloyr_isom"/>
</dbReference>
<dbReference type="InterPro" id="IPR017520">
    <property type="entry name" value="CHP03086"/>
</dbReference>
<evidence type="ECO:0000313" key="2">
    <source>
        <dbReference type="EMBL" id="OZM72181.1"/>
    </source>
</evidence>
<dbReference type="RefSeq" id="WP_094863752.1">
    <property type="nucleotide sequence ID" value="NZ_NKYE01000009.1"/>
</dbReference>
<organism evidence="2 3">
    <name type="scientific">Amycolatopsis antarctica</name>
    <dbReference type="NCBI Taxonomy" id="1854586"/>
    <lineage>
        <taxon>Bacteria</taxon>
        <taxon>Bacillati</taxon>
        <taxon>Actinomycetota</taxon>
        <taxon>Actinomycetes</taxon>
        <taxon>Pseudonocardiales</taxon>
        <taxon>Pseudonocardiaceae</taxon>
        <taxon>Amycolatopsis</taxon>
    </lineage>
</organism>
<keyword evidence="3" id="KW-1185">Reference proteome</keyword>
<dbReference type="Proteomes" id="UP000242444">
    <property type="component" value="Unassembled WGS sequence"/>
</dbReference>
<dbReference type="InterPro" id="IPR024344">
    <property type="entry name" value="MDMPI_metal-binding"/>
</dbReference>
<dbReference type="Pfam" id="PF11716">
    <property type="entry name" value="MDMPI_N"/>
    <property type="match status" value="1"/>
</dbReference>
<proteinExistence type="predicted"/>
<dbReference type="NCBIfam" id="TIGR03086">
    <property type="entry name" value="TIGR03086 family metal-binding protein"/>
    <property type="match status" value="1"/>
</dbReference>
<dbReference type="Gene3D" id="1.20.120.450">
    <property type="entry name" value="dinb family like domain"/>
    <property type="match status" value="1"/>
</dbReference>
<dbReference type="GO" id="GO:0046872">
    <property type="term" value="F:metal ion binding"/>
    <property type="evidence" value="ECO:0007669"/>
    <property type="project" value="InterPro"/>
</dbReference>
<dbReference type="EMBL" id="NKYE01000009">
    <property type="protein sequence ID" value="OZM72181.1"/>
    <property type="molecule type" value="Genomic_DNA"/>
</dbReference>
<dbReference type="SUPFAM" id="SSF109854">
    <property type="entry name" value="DinB/YfiT-like putative metalloenzymes"/>
    <property type="match status" value="1"/>
</dbReference>
<sequence length="194" mass="21138">MTEIDATTDPRPHLSAALDQTEHQIDAIGNADLGLPTPCAEYDLRTLLAHLVAVLRKLTSLGNGEDMAQVKDPAEDRTEHWGDTFRGARADLEQVWTPASALGKSYALPWATLTGYELLEAYTHEFTVHAWDLSRVTGRGDDLDPVLAEAALDWFTRNLTTEDHREGGPFAPAVAVAADADVYLRLAAHAGRPV</sequence>
<dbReference type="AlphaFoldDB" id="A0A263D1F5"/>
<accession>A0A263D1F5</accession>
<reference evidence="2 3" key="1">
    <citation type="submission" date="2017-07" db="EMBL/GenBank/DDBJ databases">
        <title>Amycolatopsis antarcticus sp. nov., isolated from the surface of an Antarcticus brown macroalga.</title>
        <authorList>
            <person name="Wang J."/>
            <person name="Leiva S."/>
            <person name="Huang J."/>
            <person name="Huang Y."/>
        </authorList>
    </citation>
    <scope>NUCLEOTIDE SEQUENCE [LARGE SCALE GENOMIC DNA]</scope>
    <source>
        <strain evidence="2 3">AU-G6</strain>
    </source>
</reference>
<comment type="caution">
    <text evidence="2">The sequence shown here is derived from an EMBL/GenBank/DDBJ whole genome shotgun (WGS) entry which is preliminary data.</text>
</comment>
<dbReference type="InParanoid" id="A0A263D1F5"/>
<evidence type="ECO:0000259" key="1">
    <source>
        <dbReference type="Pfam" id="PF11716"/>
    </source>
</evidence>
<name>A0A263D1F5_9PSEU</name>
<dbReference type="NCBIfam" id="TIGR03083">
    <property type="entry name" value="maleylpyruvate isomerase family mycothiol-dependent enzyme"/>
    <property type="match status" value="1"/>
</dbReference>
<gene>
    <name evidence="2" type="ORF">CFN78_16775</name>
</gene>
<dbReference type="OrthoDB" id="5185819at2"/>
<evidence type="ECO:0000313" key="3">
    <source>
        <dbReference type="Proteomes" id="UP000242444"/>
    </source>
</evidence>
<feature type="domain" description="Mycothiol-dependent maleylpyruvate isomerase metal-binding" evidence="1">
    <location>
        <begin position="15"/>
        <end position="133"/>
    </location>
</feature>
<protein>
    <submittedName>
        <fullName evidence="2">TIGR03086 family protein</fullName>
    </submittedName>
</protein>